<evidence type="ECO:0000313" key="2">
    <source>
        <dbReference type="EMBL" id="QJD95138.1"/>
    </source>
</evidence>
<dbReference type="AlphaFoldDB" id="A0A7L5DY59"/>
<evidence type="ECO:0000256" key="1">
    <source>
        <dbReference type="SAM" id="SignalP"/>
    </source>
</evidence>
<dbReference type="KEGG" id="mrob:HH214_04220"/>
<organism evidence="2 3">
    <name type="scientific">Mucilaginibacter robiniae</name>
    <dbReference type="NCBI Taxonomy" id="2728022"/>
    <lineage>
        <taxon>Bacteria</taxon>
        <taxon>Pseudomonadati</taxon>
        <taxon>Bacteroidota</taxon>
        <taxon>Sphingobacteriia</taxon>
        <taxon>Sphingobacteriales</taxon>
        <taxon>Sphingobacteriaceae</taxon>
        <taxon>Mucilaginibacter</taxon>
    </lineage>
</organism>
<sequence>MRRAITAMLLIIGAASLAQNKTAVAAPGDQPVYFVDSVQINEANMPLVEHIAPQEIASLQIGNNPKYPQGSIYITLKDHSLLDKLLKDKLLTLADITEKNMPGQKKQIIYLVDNKMLTDTSGIRIPSNYVKNVKVVKANETPYFKTTFPKAVIVMISTKPEEMHIRGGLVAEDIE</sequence>
<protein>
    <submittedName>
        <fullName evidence="2">Uncharacterized protein</fullName>
    </submittedName>
</protein>
<proteinExistence type="predicted"/>
<dbReference type="Proteomes" id="UP000503278">
    <property type="component" value="Chromosome"/>
</dbReference>
<name>A0A7L5DY59_9SPHI</name>
<evidence type="ECO:0000313" key="3">
    <source>
        <dbReference type="Proteomes" id="UP000503278"/>
    </source>
</evidence>
<reference evidence="2 3" key="1">
    <citation type="submission" date="2020-04" db="EMBL/GenBank/DDBJ databases">
        <title>Genome sequencing of novel species.</title>
        <authorList>
            <person name="Heo J."/>
            <person name="Kim S.-J."/>
            <person name="Kim J.-S."/>
            <person name="Hong S.-B."/>
            <person name="Kwon S.-W."/>
        </authorList>
    </citation>
    <scope>NUCLEOTIDE SEQUENCE [LARGE SCALE GENOMIC DNA]</scope>
    <source>
        <strain evidence="2 3">F39-2</strain>
    </source>
</reference>
<gene>
    <name evidence="2" type="ORF">HH214_04220</name>
</gene>
<accession>A0A7L5DY59</accession>
<dbReference type="RefSeq" id="WP_169606155.1">
    <property type="nucleotide sequence ID" value="NZ_CP051682.1"/>
</dbReference>
<keyword evidence="3" id="KW-1185">Reference proteome</keyword>
<keyword evidence="1" id="KW-0732">Signal</keyword>
<feature type="chain" id="PRO_5029630909" evidence="1">
    <location>
        <begin position="26"/>
        <end position="175"/>
    </location>
</feature>
<dbReference type="EMBL" id="CP051682">
    <property type="protein sequence ID" value="QJD95138.1"/>
    <property type="molecule type" value="Genomic_DNA"/>
</dbReference>
<feature type="signal peptide" evidence="1">
    <location>
        <begin position="1"/>
        <end position="25"/>
    </location>
</feature>